<keyword evidence="1" id="KW-0812">Transmembrane</keyword>
<dbReference type="EMBL" id="JADKNH010000007">
    <property type="protein sequence ID" value="MBF4693850.1"/>
    <property type="molecule type" value="Genomic_DNA"/>
</dbReference>
<dbReference type="InterPro" id="IPR012902">
    <property type="entry name" value="N_methyl_site"/>
</dbReference>
<comment type="caution">
    <text evidence="2">The sequence shown here is derived from an EMBL/GenBank/DDBJ whole genome shotgun (WGS) entry which is preliminary data.</text>
</comment>
<dbReference type="Gene3D" id="3.30.700.10">
    <property type="entry name" value="Glycoprotein, Type 4 Pilin"/>
    <property type="match status" value="1"/>
</dbReference>
<keyword evidence="3" id="KW-1185">Reference proteome</keyword>
<accession>A0ABR9ZTP2</accession>
<reference evidence="2 3" key="1">
    <citation type="submission" date="2020-11" db="EMBL/GenBank/DDBJ databases">
        <title>Fusibacter basophilias sp. nov.</title>
        <authorList>
            <person name="Qiu D."/>
        </authorList>
    </citation>
    <scope>NUCLEOTIDE SEQUENCE [LARGE SCALE GENOMIC DNA]</scope>
    <source>
        <strain evidence="2 3">Q10-2</strain>
    </source>
</reference>
<evidence type="ECO:0000256" key="1">
    <source>
        <dbReference type="SAM" id="Phobius"/>
    </source>
</evidence>
<evidence type="ECO:0000313" key="2">
    <source>
        <dbReference type="EMBL" id="MBF4693850.1"/>
    </source>
</evidence>
<dbReference type="SUPFAM" id="SSF54523">
    <property type="entry name" value="Pili subunits"/>
    <property type="match status" value="1"/>
</dbReference>
<dbReference type="Pfam" id="PF07963">
    <property type="entry name" value="N_methyl"/>
    <property type="match status" value="1"/>
</dbReference>
<dbReference type="InterPro" id="IPR045584">
    <property type="entry name" value="Pilin-like"/>
</dbReference>
<keyword evidence="1" id="KW-0472">Membrane</keyword>
<proteinExistence type="predicted"/>
<dbReference type="NCBIfam" id="TIGR02532">
    <property type="entry name" value="IV_pilin_GFxxxE"/>
    <property type="match status" value="1"/>
</dbReference>
<name>A0ABR9ZTP2_9FIRM</name>
<sequence length="131" mass="14553">MSLKKVTRGKNSGFTLIELIVVLFILSVFVLIAIPRYQDVLMNSKSVHDLHNAKAIVEAISRAVASGDYRFTATTLEKYNSGSWATVTDIITEMEANYLSHLDSPETGEKYVVKIIEGKVVISVDDTQIYP</sequence>
<gene>
    <name evidence="2" type="ORF">ISU02_12085</name>
</gene>
<dbReference type="Proteomes" id="UP000614200">
    <property type="component" value="Unassembled WGS sequence"/>
</dbReference>
<dbReference type="PROSITE" id="PS00409">
    <property type="entry name" value="PROKAR_NTER_METHYL"/>
    <property type="match status" value="1"/>
</dbReference>
<organism evidence="2 3">
    <name type="scientific">Fusibacter ferrireducens</name>
    <dbReference type="NCBI Taxonomy" id="2785058"/>
    <lineage>
        <taxon>Bacteria</taxon>
        <taxon>Bacillati</taxon>
        <taxon>Bacillota</taxon>
        <taxon>Clostridia</taxon>
        <taxon>Eubacteriales</taxon>
        <taxon>Eubacteriales Family XII. Incertae Sedis</taxon>
        <taxon>Fusibacter</taxon>
    </lineage>
</organism>
<keyword evidence="1" id="KW-1133">Transmembrane helix</keyword>
<protein>
    <submittedName>
        <fullName evidence="2">Prepilin-type N-terminal cleavage/methylation domain-containing protein</fullName>
    </submittedName>
</protein>
<dbReference type="RefSeq" id="WP_194702094.1">
    <property type="nucleotide sequence ID" value="NZ_JADKNH010000007.1"/>
</dbReference>
<evidence type="ECO:0000313" key="3">
    <source>
        <dbReference type="Proteomes" id="UP000614200"/>
    </source>
</evidence>
<feature type="transmembrane region" description="Helical" evidence="1">
    <location>
        <begin position="12"/>
        <end position="34"/>
    </location>
</feature>